<dbReference type="AlphaFoldDB" id="A0A8J5ISE2"/>
<evidence type="ECO:0008006" key="4">
    <source>
        <dbReference type="Google" id="ProtNLM"/>
    </source>
</evidence>
<dbReference type="EMBL" id="JAENGY010001888">
    <property type="protein sequence ID" value="KAG6946393.1"/>
    <property type="molecule type" value="Genomic_DNA"/>
</dbReference>
<gene>
    <name evidence="2" type="ORF">JG688_00016066</name>
</gene>
<comment type="caution">
    <text evidence="2">The sequence shown here is derived from an EMBL/GenBank/DDBJ whole genome shotgun (WGS) entry which is preliminary data.</text>
</comment>
<organism evidence="2 3">
    <name type="scientific">Phytophthora aleatoria</name>
    <dbReference type="NCBI Taxonomy" id="2496075"/>
    <lineage>
        <taxon>Eukaryota</taxon>
        <taxon>Sar</taxon>
        <taxon>Stramenopiles</taxon>
        <taxon>Oomycota</taxon>
        <taxon>Peronosporomycetes</taxon>
        <taxon>Peronosporales</taxon>
        <taxon>Peronosporaceae</taxon>
        <taxon>Phytophthora</taxon>
    </lineage>
</organism>
<keyword evidence="1" id="KW-0460">Magnesium</keyword>
<dbReference type="InterPro" id="IPR050792">
    <property type="entry name" value="ADP-ribosylglycohydrolase"/>
</dbReference>
<protein>
    <recommendedName>
        <fullName evidence="4">ADP-ribosylglycohydrolase</fullName>
    </recommendedName>
</protein>
<evidence type="ECO:0000256" key="1">
    <source>
        <dbReference type="PIRSR" id="PIRSR605502-1"/>
    </source>
</evidence>
<keyword evidence="1" id="KW-0479">Metal-binding</keyword>
<dbReference type="PANTHER" id="PTHR16222">
    <property type="entry name" value="ADP-RIBOSYLGLYCOHYDROLASE"/>
    <property type="match status" value="1"/>
</dbReference>
<reference evidence="2" key="1">
    <citation type="submission" date="2021-01" db="EMBL/GenBank/DDBJ databases">
        <title>Phytophthora aleatoria, a newly-described species from Pinus radiata is distinct from Phytophthora cactorum isolates based on comparative genomics.</title>
        <authorList>
            <person name="Mcdougal R."/>
            <person name="Panda P."/>
            <person name="Williams N."/>
            <person name="Studholme D.J."/>
        </authorList>
    </citation>
    <scope>NUCLEOTIDE SEQUENCE</scope>
    <source>
        <strain evidence="2">NZFS 4037</strain>
    </source>
</reference>
<dbReference type="PANTHER" id="PTHR16222:SF35">
    <property type="entry name" value="ADP-RIBOSYLGLYCOHYDROLASE"/>
    <property type="match status" value="1"/>
</dbReference>
<accession>A0A8J5ISE2</accession>
<name>A0A8J5ISE2_9STRA</name>
<feature type="binding site" evidence="1">
    <location>
        <position position="132"/>
    </location>
    <ligand>
        <name>Mg(2+)</name>
        <dbReference type="ChEBI" id="CHEBI:18420"/>
        <label>1</label>
    </ligand>
</feature>
<proteinExistence type="predicted"/>
<comment type="cofactor">
    <cofactor evidence="1">
        <name>Mg(2+)</name>
        <dbReference type="ChEBI" id="CHEBI:18420"/>
    </cofactor>
    <text evidence="1">Binds 2 magnesium ions per subunit.</text>
</comment>
<dbReference type="Pfam" id="PF03747">
    <property type="entry name" value="ADP_ribosyl_GH"/>
    <property type="match status" value="2"/>
</dbReference>
<evidence type="ECO:0000313" key="2">
    <source>
        <dbReference type="EMBL" id="KAG6946393.1"/>
    </source>
</evidence>
<feature type="binding site" evidence="1">
    <location>
        <position position="130"/>
    </location>
    <ligand>
        <name>Mg(2+)</name>
        <dbReference type="ChEBI" id="CHEBI:18420"/>
        <label>1</label>
    </ligand>
</feature>
<keyword evidence="3" id="KW-1185">Reference proteome</keyword>
<sequence length="197" mass="20968">MENGSGVLRRVGENWDRAYGAFLSLLFGDAAGAMLEFSPGVITEPDASRAMSMPGGGVFGVGKGQITDDSELALSLGRGLLGHRPSEGFPLESPRVVGHVRWAFVLATYFLRQNESYERAIQQTLLKGGDTDTNAAIVGGLIGALHGVESIPSRMREAVLTFDATKPASTHRLRPVGYCGAHVTKLAEKLLNGDEVN</sequence>
<evidence type="ECO:0000313" key="3">
    <source>
        <dbReference type="Proteomes" id="UP000709295"/>
    </source>
</evidence>
<dbReference type="InterPro" id="IPR005502">
    <property type="entry name" value="Ribosyl_crysJ1"/>
</dbReference>
<dbReference type="Proteomes" id="UP000709295">
    <property type="component" value="Unassembled WGS sequence"/>
</dbReference>
<feature type="binding site" evidence="1">
    <location>
        <position position="133"/>
    </location>
    <ligand>
        <name>Mg(2+)</name>
        <dbReference type="ChEBI" id="CHEBI:18420"/>
        <label>1</label>
    </ligand>
</feature>
<dbReference type="GO" id="GO:0046872">
    <property type="term" value="F:metal ion binding"/>
    <property type="evidence" value="ECO:0007669"/>
    <property type="project" value="UniProtKB-KW"/>
</dbReference>